<dbReference type="InterPro" id="IPR011008">
    <property type="entry name" value="Dimeric_a/b-barrel"/>
</dbReference>
<dbReference type="Gene3D" id="3.30.70.100">
    <property type="match status" value="1"/>
</dbReference>
<dbReference type="Pfam" id="PF07110">
    <property type="entry name" value="EthD"/>
    <property type="match status" value="1"/>
</dbReference>
<dbReference type="NCBIfam" id="TIGR02118">
    <property type="entry name" value="EthD family reductase"/>
    <property type="match status" value="1"/>
</dbReference>
<name>A0A328HFA7_ARTGO</name>
<sequence length="118" mass="12976">MPDNNVRPVKTMALLGRKPGMSFDQFCTYWRDTHAPLASKVPGVTRYVQRHIVPDAGNGEPDNDFGIDGIAILEYESQEAMEQGWATEAGQAALADVPNFLGKHSVIVLNDYVVVDND</sequence>
<dbReference type="RefSeq" id="WP_111903941.1">
    <property type="nucleotide sequence ID" value="NZ_QLNP01000074.1"/>
</dbReference>
<dbReference type="GO" id="GO:0016491">
    <property type="term" value="F:oxidoreductase activity"/>
    <property type="evidence" value="ECO:0007669"/>
    <property type="project" value="InterPro"/>
</dbReference>
<dbReference type="OrthoDB" id="3535638at2"/>
<organism evidence="2 3">
    <name type="scientific">Arthrobacter globiformis</name>
    <dbReference type="NCBI Taxonomy" id="1665"/>
    <lineage>
        <taxon>Bacteria</taxon>
        <taxon>Bacillati</taxon>
        <taxon>Actinomycetota</taxon>
        <taxon>Actinomycetes</taxon>
        <taxon>Micrococcales</taxon>
        <taxon>Micrococcaceae</taxon>
        <taxon>Arthrobacter</taxon>
    </lineage>
</organism>
<evidence type="ECO:0000313" key="3">
    <source>
        <dbReference type="Proteomes" id="UP000249166"/>
    </source>
</evidence>
<dbReference type="AlphaFoldDB" id="A0A328HFA7"/>
<feature type="domain" description="EthD" evidence="1">
    <location>
        <begin position="18"/>
        <end position="103"/>
    </location>
</feature>
<gene>
    <name evidence="2" type="ORF">DBZ45_11035</name>
</gene>
<dbReference type="SUPFAM" id="SSF54909">
    <property type="entry name" value="Dimeric alpha+beta barrel"/>
    <property type="match status" value="1"/>
</dbReference>
<evidence type="ECO:0000313" key="2">
    <source>
        <dbReference type="EMBL" id="RAM37336.1"/>
    </source>
</evidence>
<comment type="caution">
    <text evidence="2">The sequence shown here is derived from an EMBL/GenBank/DDBJ whole genome shotgun (WGS) entry which is preliminary data.</text>
</comment>
<dbReference type="InterPro" id="IPR009799">
    <property type="entry name" value="EthD_dom"/>
</dbReference>
<accession>A0A328HFA7</accession>
<proteinExistence type="predicted"/>
<dbReference type="EMBL" id="QLNP01000074">
    <property type="protein sequence ID" value="RAM37336.1"/>
    <property type="molecule type" value="Genomic_DNA"/>
</dbReference>
<reference evidence="2 3" key="1">
    <citation type="submission" date="2018-04" db="EMBL/GenBank/DDBJ databases">
        <title>Bacteria isolated from cave deposits of Manipur.</title>
        <authorList>
            <person name="Sahoo D."/>
            <person name="Sarangthem I."/>
            <person name="Nandeibam J."/>
        </authorList>
    </citation>
    <scope>NUCLEOTIDE SEQUENCE [LARGE SCALE GENOMIC DNA]</scope>
    <source>
        <strain evidence="3">mrc11</strain>
    </source>
</reference>
<protein>
    <submittedName>
        <fullName evidence="2">EthD family reductase</fullName>
    </submittedName>
</protein>
<dbReference type="Proteomes" id="UP000249166">
    <property type="component" value="Unassembled WGS sequence"/>
</dbReference>
<evidence type="ECO:0000259" key="1">
    <source>
        <dbReference type="Pfam" id="PF07110"/>
    </source>
</evidence>